<evidence type="ECO:0000256" key="3">
    <source>
        <dbReference type="PROSITE-ProRule" id="PRU00259"/>
    </source>
</evidence>
<feature type="region of interest" description="Disordered" evidence="5">
    <location>
        <begin position="32"/>
        <end position="55"/>
    </location>
</feature>
<dbReference type="Pfam" id="PF05923">
    <property type="entry name" value="APC_r"/>
    <property type="match status" value="3"/>
</dbReference>
<feature type="compositionally biased region" description="Polar residues" evidence="5">
    <location>
        <begin position="728"/>
        <end position="750"/>
    </location>
</feature>
<dbReference type="PROSITE" id="PS50176">
    <property type="entry name" value="ARM_REPEAT"/>
    <property type="match status" value="1"/>
</dbReference>
<dbReference type="InterPro" id="IPR016024">
    <property type="entry name" value="ARM-type_fold"/>
</dbReference>
<reference evidence="6" key="1">
    <citation type="journal article" date="2023" name="Insect Mol. Biol.">
        <title>Genome sequencing provides insights into the evolution of gene families encoding plant cell wall-degrading enzymes in longhorned beetles.</title>
        <authorList>
            <person name="Shin N.R."/>
            <person name="Okamura Y."/>
            <person name="Kirsch R."/>
            <person name="Pauchet Y."/>
        </authorList>
    </citation>
    <scope>NUCLEOTIDE SEQUENCE</scope>
    <source>
        <strain evidence="6">MMC_N1</strain>
    </source>
</reference>
<keyword evidence="7" id="KW-1185">Reference proteome</keyword>
<feature type="repeat" description="ARM" evidence="3">
    <location>
        <begin position="251"/>
        <end position="287"/>
    </location>
</feature>
<comment type="similarity">
    <text evidence="1">Belongs to the adenomatous polyposis coli (APC) family.</text>
</comment>
<dbReference type="InterPro" id="IPR009223">
    <property type="entry name" value="APC_rpt"/>
</dbReference>
<gene>
    <name evidence="6" type="ORF">NQ317_011889</name>
</gene>
<accession>A0ABQ9JVJ1</accession>
<feature type="compositionally biased region" description="Basic and acidic residues" evidence="5">
    <location>
        <begin position="910"/>
        <end position="944"/>
    </location>
</feature>
<evidence type="ECO:0008006" key="8">
    <source>
        <dbReference type="Google" id="ProtNLM"/>
    </source>
</evidence>
<feature type="compositionally biased region" description="Basic and acidic residues" evidence="5">
    <location>
        <begin position="813"/>
        <end position="825"/>
    </location>
</feature>
<feature type="compositionally biased region" description="Polar residues" evidence="5">
    <location>
        <begin position="796"/>
        <end position="812"/>
    </location>
</feature>
<dbReference type="PANTHER" id="PTHR12607">
    <property type="entry name" value="ADENOMATOUS POLYPOSIS COLI PROTEIN FAMILY"/>
    <property type="match status" value="1"/>
</dbReference>
<feature type="compositionally biased region" description="Polar residues" evidence="5">
    <location>
        <begin position="988"/>
        <end position="1000"/>
    </location>
</feature>
<dbReference type="Gene3D" id="1.25.10.10">
    <property type="entry name" value="Leucine-rich Repeat Variant"/>
    <property type="match status" value="1"/>
</dbReference>
<sequence length="1058" mass="116965">MMFIVMSLPVSQYEALLAEVRGLRQKAQRVQQLARPLLQSDPPPGTSSRTIRPRSPPEVVYPLIQNDAICEPLDYTMDSLLLGRSQFNAALSPNYEHGVASSIEGDATGSEDEYGGARSSTKMSVSSEPVSHRNRGVSTLYHGTWPVEKTMWNSEPASLGMASNQTVQNNINNQMEVTSLMSFASSSGGVPLDRVLGPDRNKWSSQQLEAKMDVVHSLLAMLGGQEHIDMGETLLALSTCPESCLAMRQSGCIPLLVQLVQSDRDGETRKKASQALNNLVNSQPDEKLRKRESRILKLLEQCRAYTEALKSNTEYHPPLESSGSTTEDGDNHPVQTVAHLMKLSFDEGHRQAICQLGGIHTIASLVEAEHTLHGSISSESHCILMRRYACMALTNLTFGDSGNKALLCSFREFMRALVVQLQSPSDELRQVTASVLRNLSWRADSTSKNILREVGSVTGLMKSAMLDNKENTLKSILSALWNLSAHCTENKSEICAVEGALGFLVDMLTYKTPSKSLAIIENSGGILRNISSQIAVREDYREILRSHNCLPVLLEQLKSPSLTIVSNACGTLWNLSAKCNVDQEALWQLGAPAMLRSLNHSKHRMIAMGSSAALKNLLSAKPQQTLLQQMDATALSLDLPALPTLCARKQKALLQDLDQNLSETYENIEKIRRSRKNETDGALIDFIQDSRNKSKVTCISPEYLTSRSNPDVEDSHLSGAFASLSLDEPSTSYSSDVRSQSRIPQSYGSSSLPYMQPSIKRTNPCTYIPVRNKFADCAYEDEIDVTDQPIDYSQKYSETKMPNNHANSVSSNSKRDGYYSKSKPDKESYSIYAETDLDQPTDYSLRYAEDDSDSDICSNITKNEPQEYVQDTVKTYCTEDTPYETPFNFSTATSMSDLRMEEKPVIDNDKLKESTPKTNKEVNKNADEKDHCSTEDISELDNRTKLNGKLPKSGLSSGLMSPEKPVNYCEEGTPGYFSRVSSLESLNSMPTNETVKSNSKQNEDSPLDGESPVVGKIVQKTPPKTPSEVKAVKFEQVVNYAEETPLMFSRSSSLAFIG</sequence>
<keyword evidence="2" id="KW-0879">Wnt signaling pathway</keyword>
<feature type="region of interest" description="Disordered" evidence="5">
    <location>
        <begin position="727"/>
        <end position="750"/>
    </location>
</feature>
<evidence type="ECO:0000256" key="5">
    <source>
        <dbReference type="SAM" id="MobiDB-lite"/>
    </source>
</evidence>
<evidence type="ECO:0000313" key="6">
    <source>
        <dbReference type="EMBL" id="KAJ8981609.1"/>
    </source>
</evidence>
<dbReference type="Pfam" id="PF18797">
    <property type="entry name" value="APC_rep"/>
    <property type="match status" value="1"/>
</dbReference>
<feature type="region of interest" description="Disordered" evidence="5">
    <location>
        <begin position="988"/>
        <end position="1024"/>
    </location>
</feature>
<dbReference type="Proteomes" id="UP001162164">
    <property type="component" value="Unassembled WGS sequence"/>
</dbReference>
<name>A0ABQ9JVJ1_9CUCU</name>
<comment type="caution">
    <text evidence="6">The sequence shown here is derived from an EMBL/GenBank/DDBJ whole genome shotgun (WGS) entry which is preliminary data.</text>
</comment>
<feature type="compositionally biased region" description="Polar residues" evidence="5">
    <location>
        <begin position="118"/>
        <end position="129"/>
    </location>
</feature>
<keyword evidence="4" id="KW-0175">Coiled coil</keyword>
<dbReference type="Pfam" id="PF05972">
    <property type="entry name" value="APC_15aa"/>
    <property type="match status" value="1"/>
</dbReference>
<organism evidence="6 7">
    <name type="scientific">Molorchus minor</name>
    <dbReference type="NCBI Taxonomy" id="1323400"/>
    <lineage>
        <taxon>Eukaryota</taxon>
        <taxon>Metazoa</taxon>
        <taxon>Ecdysozoa</taxon>
        <taxon>Arthropoda</taxon>
        <taxon>Hexapoda</taxon>
        <taxon>Insecta</taxon>
        <taxon>Pterygota</taxon>
        <taxon>Neoptera</taxon>
        <taxon>Endopterygota</taxon>
        <taxon>Coleoptera</taxon>
        <taxon>Polyphaga</taxon>
        <taxon>Cucujiformia</taxon>
        <taxon>Chrysomeloidea</taxon>
        <taxon>Cerambycidae</taxon>
        <taxon>Lamiinae</taxon>
        <taxon>Monochamini</taxon>
        <taxon>Molorchus</taxon>
    </lineage>
</organism>
<dbReference type="InterPro" id="IPR000225">
    <property type="entry name" value="Armadillo"/>
</dbReference>
<dbReference type="InterPro" id="IPR009240">
    <property type="entry name" value="APC_15aa_rpt"/>
</dbReference>
<evidence type="ECO:0000256" key="1">
    <source>
        <dbReference type="ARBA" id="ARBA00009051"/>
    </source>
</evidence>
<feature type="coiled-coil region" evidence="4">
    <location>
        <begin position="647"/>
        <end position="674"/>
    </location>
</feature>
<dbReference type="PANTHER" id="PTHR12607:SF12">
    <property type="entry name" value="APC-LIKE, ISOFORM A-RELATED"/>
    <property type="match status" value="1"/>
</dbReference>
<feature type="region of interest" description="Disordered" evidence="5">
    <location>
        <begin position="102"/>
        <end position="131"/>
    </location>
</feature>
<dbReference type="InterPro" id="IPR011989">
    <property type="entry name" value="ARM-like"/>
</dbReference>
<dbReference type="EMBL" id="JAPWTJ010000175">
    <property type="protein sequence ID" value="KAJ8981609.1"/>
    <property type="molecule type" value="Genomic_DNA"/>
</dbReference>
<evidence type="ECO:0000256" key="4">
    <source>
        <dbReference type="SAM" id="Coils"/>
    </source>
</evidence>
<dbReference type="Pfam" id="PF00514">
    <property type="entry name" value="Arm"/>
    <property type="match status" value="1"/>
</dbReference>
<proteinExistence type="inferred from homology"/>
<dbReference type="SUPFAM" id="SSF48371">
    <property type="entry name" value="ARM repeat"/>
    <property type="match status" value="1"/>
</dbReference>
<dbReference type="InterPro" id="IPR026818">
    <property type="entry name" value="Apc_fam"/>
</dbReference>
<feature type="region of interest" description="Disordered" evidence="5">
    <location>
        <begin position="910"/>
        <end position="963"/>
    </location>
</feature>
<dbReference type="SMART" id="SM00185">
    <property type="entry name" value="ARM"/>
    <property type="match status" value="6"/>
</dbReference>
<protein>
    <recommendedName>
        <fullName evidence="8">Adenomatous polyposis coli protein</fullName>
    </recommendedName>
</protein>
<evidence type="ECO:0000313" key="7">
    <source>
        <dbReference type="Proteomes" id="UP001162164"/>
    </source>
</evidence>
<dbReference type="InterPro" id="IPR041257">
    <property type="entry name" value="APC_rep"/>
</dbReference>
<evidence type="ECO:0000256" key="2">
    <source>
        <dbReference type="ARBA" id="ARBA00022687"/>
    </source>
</evidence>
<feature type="region of interest" description="Disordered" evidence="5">
    <location>
        <begin position="796"/>
        <end position="825"/>
    </location>
</feature>